<dbReference type="AlphaFoldDB" id="A0A9D1S0Q2"/>
<reference evidence="1" key="1">
    <citation type="submission" date="2020-10" db="EMBL/GenBank/DDBJ databases">
        <authorList>
            <person name="Gilroy R."/>
        </authorList>
    </citation>
    <scope>NUCLEOTIDE SEQUENCE</scope>
    <source>
        <strain evidence="1">CHK191-8634</strain>
    </source>
</reference>
<evidence type="ECO:0000313" key="2">
    <source>
        <dbReference type="Proteomes" id="UP000824073"/>
    </source>
</evidence>
<dbReference type="Proteomes" id="UP000824073">
    <property type="component" value="Unassembled WGS sequence"/>
</dbReference>
<comment type="caution">
    <text evidence="1">The sequence shown here is derived from an EMBL/GenBank/DDBJ whole genome shotgun (WGS) entry which is preliminary data.</text>
</comment>
<sequence>MSEVISLHDQIAGELFDKKALSALIWLVDHGRELEFRWQGRPGFISRSGSAKVVSIWLDKKEQAFDSTEALAQDALLGGKPFYQVWADIVLECLL</sequence>
<organism evidence="1 2">
    <name type="scientific">Candidatus Ventrousia excrementavium</name>
    <dbReference type="NCBI Taxonomy" id="2840961"/>
    <lineage>
        <taxon>Bacteria</taxon>
        <taxon>Bacillati</taxon>
        <taxon>Bacillota</taxon>
        <taxon>Clostridia</taxon>
        <taxon>Eubacteriales</taxon>
        <taxon>Clostridiaceae</taxon>
        <taxon>Clostridiaceae incertae sedis</taxon>
        <taxon>Candidatus Ventrousia</taxon>
    </lineage>
</organism>
<evidence type="ECO:0000313" key="1">
    <source>
        <dbReference type="EMBL" id="HIU44344.1"/>
    </source>
</evidence>
<reference evidence="1" key="2">
    <citation type="journal article" date="2021" name="PeerJ">
        <title>Extensive microbial diversity within the chicken gut microbiome revealed by metagenomics and culture.</title>
        <authorList>
            <person name="Gilroy R."/>
            <person name="Ravi A."/>
            <person name="Getino M."/>
            <person name="Pursley I."/>
            <person name="Horton D.L."/>
            <person name="Alikhan N.F."/>
            <person name="Baker D."/>
            <person name="Gharbi K."/>
            <person name="Hall N."/>
            <person name="Watson M."/>
            <person name="Adriaenssens E.M."/>
            <person name="Foster-Nyarko E."/>
            <person name="Jarju S."/>
            <person name="Secka A."/>
            <person name="Antonio M."/>
            <person name="Oren A."/>
            <person name="Chaudhuri R.R."/>
            <person name="La Ragione R."/>
            <person name="Hildebrand F."/>
            <person name="Pallen M.J."/>
        </authorList>
    </citation>
    <scope>NUCLEOTIDE SEQUENCE</scope>
    <source>
        <strain evidence="1">CHK191-8634</strain>
    </source>
</reference>
<protein>
    <submittedName>
        <fullName evidence="1">Uncharacterized protein</fullName>
    </submittedName>
</protein>
<dbReference type="EMBL" id="DVMR01000064">
    <property type="protein sequence ID" value="HIU44344.1"/>
    <property type="molecule type" value="Genomic_DNA"/>
</dbReference>
<gene>
    <name evidence="1" type="ORF">IAB67_08630</name>
</gene>
<proteinExistence type="predicted"/>
<name>A0A9D1S0Q2_9CLOT</name>
<accession>A0A9D1S0Q2</accession>